<reference evidence="1 2" key="1">
    <citation type="submission" date="2015-04" db="EMBL/GenBank/DDBJ databases">
        <authorList>
            <person name="Syromyatnikov M.Y."/>
            <person name="Popov V.N."/>
        </authorList>
    </citation>
    <scope>NUCLEOTIDE SEQUENCE [LARGE SCALE GENOMIC DNA]</scope>
</reference>
<evidence type="ECO:0000313" key="1">
    <source>
        <dbReference type="EMBL" id="CRL04987.1"/>
    </source>
</evidence>
<organism evidence="1 2">
    <name type="scientific">Clunio marinus</name>
    <dbReference type="NCBI Taxonomy" id="568069"/>
    <lineage>
        <taxon>Eukaryota</taxon>
        <taxon>Metazoa</taxon>
        <taxon>Ecdysozoa</taxon>
        <taxon>Arthropoda</taxon>
        <taxon>Hexapoda</taxon>
        <taxon>Insecta</taxon>
        <taxon>Pterygota</taxon>
        <taxon>Neoptera</taxon>
        <taxon>Endopterygota</taxon>
        <taxon>Diptera</taxon>
        <taxon>Nematocera</taxon>
        <taxon>Chironomoidea</taxon>
        <taxon>Chironomidae</taxon>
        <taxon>Clunio</taxon>
    </lineage>
</organism>
<dbReference type="AlphaFoldDB" id="A0A1J1IXJ2"/>
<name>A0A1J1IXJ2_9DIPT</name>
<proteinExistence type="predicted"/>
<evidence type="ECO:0000313" key="2">
    <source>
        <dbReference type="Proteomes" id="UP000183832"/>
    </source>
</evidence>
<dbReference type="EMBL" id="CVRI01000064">
    <property type="protein sequence ID" value="CRL04987.1"/>
    <property type="molecule type" value="Genomic_DNA"/>
</dbReference>
<gene>
    <name evidence="1" type="ORF">CLUMA_CG018585</name>
</gene>
<accession>A0A1J1IXJ2</accession>
<keyword evidence="2" id="KW-1185">Reference proteome</keyword>
<sequence length="84" mass="10075">MKIDTRKVFLWGLFEHEEIFCSIVELNNDTREWSRGFEIIKVETKKTLRNDNSLVPISRQEQATLRFAILVWDQNIHVNNRQES</sequence>
<dbReference type="Proteomes" id="UP000183832">
    <property type="component" value="Unassembled WGS sequence"/>
</dbReference>
<protein>
    <submittedName>
        <fullName evidence="1">CLUMA_CG018585, isoform A</fullName>
    </submittedName>
</protein>